<proteinExistence type="predicted"/>
<evidence type="ECO:0000313" key="2">
    <source>
        <dbReference type="EMBL" id="RNA11383.1"/>
    </source>
</evidence>
<sequence length="97" mass="11395">MIIDLIREKSGIIFEFILFLPIAILLLNSKIFFKISQKIKSPDLRCNAFLVILHKKNALTILNHISLNIRDLLVSEKAKFFLNRNSPKWMCQINQKR</sequence>
<comment type="caution">
    <text evidence="2">The sequence shown here is derived from an EMBL/GenBank/DDBJ whole genome shotgun (WGS) entry which is preliminary data.</text>
</comment>
<dbReference type="Proteomes" id="UP000276133">
    <property type="component" value="Unassembled WGS sequence"/>
</dbReference>
<protein>
    <submittedName>
        <fullName evidence="2">Uncharacterized protein</fullName>
    </submittedName>
</protein>
<evidence type="ECO:0000313" key="3">
    <source>
        <dbReference type="Proteomes" id="UP000276133"/>
    </source>
</evidence>
<organism evidence="2 3">
    <name type="scientific">Brachionus plicatilis</name>
    <name type="common">Marine rotifer</name>
    <name type="synonym">Brachionus muelleri</name>
    <dbReference type="NCBI Taxonomy" id="10195"/>
    <lineage>
        <taxon>Eukaryota</taxon>
        <taxon>Metazoa</taxon>
        <taxon>Spiralia</taxon>
        <taxon>Gnathifera</taxon>
        <taxon>Rotifera</taxon>
        <taxon>Eurotatoria</taxon>
        <taxon>Monogononta</taxon>
        <taxon>Pseudotrocha</taxon>
        <taxon>Ploima</taxon>
        <taxon>Brachionidae</taxon>
        <taxon>Brachionus</taxon>
    </lineage>
</organism>
<keyword evidence="1" id="KW-0472">Membrane</keyword>
<keyword evidence="1" id="KW-1133">Transmembrane helix</keyword>
<dbReference type="AlphaFoldDB" id="A0A3M7QJE3"/>
<keyword evidence="1" id="KW-0812">Transmembrane</keyword>
<evidence type="ECO:0000256" key="1">
    <source>
        <dbReference type="SAM" id="Phobius"/>
    </source>
</evidence>
<dbReference type="EMBL" id="REGN01005973">
    <property type="protein sequence ID" value="RNA11383.1"/>
    <property type="molecule type" value="Genomic_DNA"/>
</dbReference>
<reference evidence="2 3" key="1">
    <citation type="journal article" date="2018" name="Sci. Rep.">
        <title>Genomic signatures of local adaptation to the degree of environmental predictability in rotifers.</title>
        <authorList>
            <person name="Franch-Gras L."/>
            <person name="Hahn C."/>
            <person name="Garcia-Roger E.M."/>
            <person name="Carmona M.J."/>
            <person name="Serra M."/>
            <person name="Gomez A."/>
        </authorList>
    </citation>
    <scope>NUCLEOTIDE SEQUENCE [LARGE SCALE GENOMIC DNA]</scope>
    <source>
        <strain evidence="2">HYR1</strain>
    </source>
</reference>
<keyword evidence="3" id="KW-1185">Reference proteome</keyword>
<accession>A0A3M7QJE3</accession>
<name>A0A3M7QJE3_BRAPC</name>
<gene>
    <name evidence="2" type="ORF">BpHYR1_040912</name>
</gene>
<feature type="transmembrane region" description="Helical" evidence="1">
    <location>
        <begin position="12"/>
        <end position="33"/>
    </location>
</feature>